<accession>A0A0V1H2E1</accession>
<comment type="caution">
    <text evidence="2">The sequence shown here is derived from an EMBL/GenBank/DDBJ whole genome shotgun (WGS) entry which is preliminary data.</text>
</comment>
<proteinExistence type="predicted"/>
<organism evidence="2 3">
    <name type="scientific">Trichinella zimbabwensis</name>
    <dbReference type="NCBI Taxonomy" id="268475"/>
    <lineage>
        <taxon>Eukaryota</taxon>
        <taxon>Metazoa</taxon>
        <taxon>Ecdysozoa</taxon>
        <taxon>Nematoda</taxon>
        <taxon>Enoplea</taxon>
        <taxon>Dorylaimia</taxon>
        <taxon>Trichinellida</taxon>
        <taxon>Trichinellidae</taxon>
        <taxon>Trichinella</taxon>
    </lineage>
</organism>
<evidence type="ECO:0000313" key="2">
    <source>
        <dbReference type="EMBL" id="KRZ04684.1"/>
    </source>
</evidence>
<feature type="transmembrane region" description="Helical" evidence="1">
    <location>
        <begin position="59"/>
        <end position="77"/>
    </location>
</feature>
<dbReference type="EMBL" id="JYDP01000158">
    <property type="protein sequence ID" value="KRZ04684.1"/>
    <property type="molecule type" value="Genomic_DNA"/>
</dbReference>
<evidence type="ECO:0000313" key="3">
    <source>
        <dbReference type="Proteomes" id="UP000055024"/>
    </source>
</evidence>
<name>A0A0V1H2E1_9BILA</name>
<keyword evidence="3" id="KW-1185">Reference proteome</keyword>
<protein>
    <submittedName>
        <fullName evidence="2">Uncharacterized protein</fullName>
    </submittedName>
</protein>
<keyword evidence="1" id="KW-0812">Transmembrane</keyword>
<reference evidence="2 3" key="1">
    <citation type="submission" date="2015-01" db="EMBL/GenBank/DDBJ databases">
        <title>Evolution of Trichinella species and genotypes.</title>
        <authorList>
            <person name="Korhonen P.K."/>
            <person name="Edoardo P."/>
            <person name="Giuseppe L.R."/>
            <person name="Gasser R.B."/>
        </authorList>
    </citation>
    <scope>NUCLEOTIDE SEQUENCE [LARGE SCALE GENOMIC DNA]</scope>
    <source>
        <strain evidence="2">ISS1029</strain>
    </source>
</reference>
<dbReference type="Proteomes" id="UP000055024">
    <property type="component" value="Unassembled WGS sequence"/>
</dbReference>
<sequence>MAIQHFYHAFRVVGYCYDKAASSRGAGCTSSFRKAFFGGLRRPLLTNLGLPEVSCNSSVFFSFSCVPLAVYFWFCVVSW</sequence>
<keyword evidence="1" id="KW-0472">Membrane</keyword>
<dbReference type="AlphaFoldDB" id="A0A0V1H2E1"/>
<keyword evidence="1" id="KW-1133">Transmembrane helix</keyword>
<evidence type="ECO:0000256" key="1">
    <source>
        <dbReference type="SAM" id="Phobius"/>
    </source>
</evidence>
<gene>
    <name evidence="2" type="ORF">T11_5285</name>
</gene>